<accession>A0AAV2IAU3</accession>
<dbReference type="Pfam" id="PF08393">
    <property type="entry name" value="DHC_N2"/>
    <property type="match status" value="1"/>
</dbReference>
<feature type="non-terminal residue" evidence="2">
    <location>
        <position position="90"/>
    </location>
</feature>
<organism evidence="2 3">
    <name type="scientific">Lymnaea stagnalis</name>
    <name type="common">Great pond snail</name>
    <name type="synonym">Helix stagnalis</name>
    <dbReference type="NCBI Taxonomy" id="6523"/>
    <lineage>
        <taxon>Eukaryota</taxon>
        <taxon>Metazoa</taxon>
        <taxon>Spiralia</taxon>
        <taxon>Lophotrochozoa</taxon>
        <taxon>Mollusca</taxon>
        <taxon>Gastropoda</taxon>
        <taxon>Heterobranchia</taxon>
        <taxon>Euthyneura</taxon>
        <taxon>Panpulmonata</taxon>
        <taxon>Hygrophila</taxon>
        <taxon>Lymnaeoidea</taxon>
        <taxon>Lymnaeidae</taxon>
        <taxon>Lymnaea</taxon>
    </lineage>
</organism>
<feature type="domain" description="Dynein heavy chain linker" evidence="1">
    <location>
        <begin position="3"/>
        <end position="89"/>
    </location>
</feature>
<dbReference type="AlphaFoldDB" id="A0AAV2IAU3"/>
<dbReference type="GO" id="GO:0045505">
    <property type="term" value="F:dynein intermediate chain binding"/>
    <property type="evidence" value="ECO:0007669"/>
    <property type="project" value="InterPro"/>
</dbReference>
<sequence length="90" mass="10258">MIKTGQEFDMNPKTFTLAGIFNMKLYRFSALINEIVMAATKEMSIEKGISDVEEMWKKSKFIVLPFIKGNRKSHILGPVDEIMQNLDDSG</sequence>
<dbReference type="PANTHER" id="PTHR45703:SF36">
    <property type="entry name" value="DYNEIN HEAVY CHAIN, CYTOPLASMIC"/>
    <property type="match status" value="1"/>
</dbReference>
<dbReference type="InterPro" id="IPR013602">
    <property type="entry name" value="Dynein_heavy_linker"/>
</dbReference>
<keyword evidence="3" id="KW-1185">Reference proteome</keyword>
<dbReference type="GO" id="GO:0030286">
    <property type="term" value="C:dynein complex"/>
    <property type="evidence" value="ECO:0007669"/>
    <property type="project" value="InterPro"/>
</dbReference>
<dbReference type="PANTHER" id="PTHR45703">
    <property type="entry name" value="DYNEIN HEAVY CHAIN"/>
    <property type="match status" value="1"/>
</dbReference>
<dbReference type="InterPro" id="IPR026983">
    <property type="entry name" value="DHC"/>
</dbReference>
<dbReference type="Gene3D" id="1.10.287.2620">
    <property type="match status" value="1"/>
</dbReference>
<dbReference type="Proteomes" id="UP001497497">
    <property type="component" value="Unassembled WGS sequence"/>
</dbReference>
<dbReference type="GO" id="GO:0051959">
    <property type="term" value="F:dynein light intermediate chain binding"/>
    <property type="evidence" value="ECO:0007669"/>
    <property type="project" value="InterPro"/>
</dbReference>
<proteinExistence type="predicted"/>
<dbReference type="GO" id="GO:0007018">
    <property type="term" value="P:microtubule-based movement"/>
    <property type="evidence" value="ECO:0007669"/>
    <property type="project" value="InterPro"/>
</dbReference>
<evidence type="ECO:0000259" key="1">
    <source>
        <dbReference type="Pfam" id="PF08393"/>
    </source>
</evidence>
<reference evidence="2 3" key="1">
    <citation type="submission" date="2024-04" db="EMBL/GenBank/DDBJ databases">
        <authorList>
            <consortium name="Genoscope - CEA"/>
            <person name="William W."/>
        </authorList>
    </citation>
    <scope>NUCLEOTIDE SEQUENCE [LARGE SCALE GENOMIC DNA]</scope>
</reference>
<evidence type="ECO:0000313" key="3">
    <source>
        <dbReference type="Proteomes" id="UP001497497"/>
    </source>
</evidence>
<protein>
    <recommendedName>
        <fullName evidence="1">Dynein heavy chain linker domain-containing protein</fullName>
    </recommendedName>
</protein>
<dbReference type="EMBL" id="CAXITT010000585">
    <property type="protein sequence ID" value="CAL1543927.1"/>
    <property type="molecule type" value="Genomic_DNA"/>
</dbReference>
<gene>
    <name evidence="2" type="ORF">GSLYS_00017440001</name>
</gene>
<evidence type="ECO:0000313" key="2">
    <source>
        <dbReference type="EMBL" id="CAL1543927.1"/>
    </source>
</evidence>
<name>A0AAV2IAU3_LYMST</name>
<comment type="caution">
    <text evidence="2">The sequence shown here is derived from an EMBL/GenBank/DDBJ whole genome shotgun (WGS) entry which is preliminary data.</text>
</comment>